<accession>A0A6L2MPQ9</accession>
<feature type="compositionally biased region" description="Polar residues" evidence="1">
    <location>
        <begin position="11"/>
        <end position="41"/>
    </location>
</feature>
<dbReference type="EMBL" id="BKCJ010007188">
    <property type="protein sequence ID" value="GEU75976.1"/>
    <property type="molecule type" value="Genomic_DNA"/>
</dbReference>
<dbReference type="AlphaFoldDB" id="A0A6L2MPQ9"/>
<proteinExistence type="predicted"/>
<comment type="caution">
    <text evidence="2">The sequence shown here is derived from an EMBL/GenBank/DDBJ whole genome shotgun (WGS) entry which is preliminary data.</text>
</comment>
<evidence type="ECO:0000313" key="2">
    <source>
        <dbReference type="EMBL" id="GEU75976.1"/>
    </source>
</evidence>
<evidence type="ECO:0000256" key="1">
    <source>
        <dbReference type="SAM" id="MobiDB-lite"/>
    </source>
</evidence>
<gene>
    <name evidence="2" type="ORF">Tci_047954</name>
</gene>
<sequence>MVEVGGKSWLTKETGTTISSLEAEQDSGNIDKTQSKATPNESSSSGITSGGGPRCQEAIRDTIAQTRVLNLEKIKTTQALEITSLKRRVKKVEKKQRSRTHKLKRLYKVFVKREVDDKEVSAAGEVNAASIATTKMFNRAFNRVNTFVDFKTELVDGSSKIAGEELTQESAKKQKVDNDKETAELKKLMEIITNEEEVIFCLSVFGNLWLIEGGVSQCLELAMGEEDLLTLDVPALKNSSYKRPNRRSNSCYNGTVVSTEHAVVIALAQKNKGSFEAESIIRAASTRNAWSVLFKNSVPLSVRTEITRA</sequence>
<name>A0A6L2MPQ9_TANCI</name>
<protein>
    <submittedName>
        <fullName evidence="2">Uncharacterized protein</fullName>
    </submittedName>
</protein>
<feature type="region of interest" description="Disordered" evidence="1">
    <location>
        <begin position="1"/>
        <end position="55"/>
    </location>
</feature>
<organism evidence="2">
    <name type="scientific">Tanacetum cinerariifolium</name>
    <name type="common">Dalmatian daisy</name>
    <name type="synonym">Chrysanthemum cinerariifolium</name>
    <dbReference type="NCBI Taxonomy" id="118510"/>
    <lineage>
        <taxon>Eukaryota</taxon>
        <taxon>Viridiplantae</taxon>
        <taxon>Streptophyta</taxon>
        <taxon>Embryophyta</taxon>
        <taxon>Tracheophyta</taxon>
        <taxon>Spermatophyta</taxon>
        <taxon>Magnoliopsida</taxon>
        <taxon>eudicotyledons</taxon>
        <taxon>Gunneridae</taxon>
        <taxon>Pentapetalae</taxon>
        <taxon>asterids</taxon>
        <taxon>campanulids</taxon>
        <taxon>Asterales</taxon>
        <taxon>Asteraceae</taxon>
        <taxon>Asteroideae</taxon>
        <taxon>Anthemideae</taxon>
        <taxon>Anthemidinae</taxon>
        <taxon>Tanacetum</taxon>
    </lineage>
</organism>
<reference evidence="2" key="1">
    <citation type="journal article" date="2019" name="Sci. Rep.">
        <title>Draft genome of Tanacetum cinerariifolium, the natural source of mosquito coil.</title>
        <authorList>
            <person name="Yamashiro T."/>
            <person name="Shiraishi A."/>
            <person name="Satake H."/>
            <person name="Nakayama K."/>
        </authorList>
    </citation>
    <scope>NUCLEOTIDE SEQUENCE</scope>
</reference>